<proteinExistence type="inferred from homology"/>
<sequence>MNKSDRQSVALGPSTTTTTSAIQESQPGTYDHLPDLSVDISMGTSSTSRPAFEQLNATLISRGYLRLPLNVAGMREDSLSALADALHALIAQREEDIEVRTALTAKNRTLTASLERTKRFQKEEIERSADFERKAEASKAKLIHLSTQLETERNAHKATKEALGRMRRDLQAIKASALQYKTANDRSVARVRARIGEVTNSAIRSAVPDFQIVASAFDDVPNGSSSKAGAAGVYAQQVQELEQKRAHLVEYNQALKRFATEAINAARRADQELVDIVEAEEDDARKRDDKAASKPLGDSSGSRSASSSSVTGMGASNRSSPSDAWLDGHRPLFQRDLFPTNDTLRSTPAGTLVSGSSSKSQHPALRALELTSTTISAHIQSLLDRRTERSIYESSLRQRMAAEAREQAWAAKLEQDVHDDLQNDVRLSLNKTNGPAHVGSLAPAAIVALSGSGGSGASGRVYWQREKVELEKKLAQLVKEVAVAEQHAARKEKEIKKLAEAEQRARSLLDQASSSAATGKAENSANDSEMQQVDALREELHNSEGERARLASRCEMLEAEARELRNERNRVASIVATPAAPHVSAFTSLKRLNDAEVAEIHARDQRRRTDLGSLSVVAEDSEMPSLTSTADTAETASDDVDGAADTSTSLRSALKSQGNKGSANADMMSPGESFGNNPELDAIFGVSKPAKAVKAAKASDLAPRRSSRLSGGSTATEANLETALVEESKSDLRNGKTYEEEAEPTVVSKSASKRRASQWISDGLLSVSEPAATDESSPRASKRSRAEQSAPSSGSSLAEADAATKSTSRSATSDAGQSRRRLSTREKQELEQRQKLPRTVPGPAAAPTKTPALSSRRIVSGSSSSVTRPTAASLRRSEATLASSAKRPLSNATNTREGLAQNPESAKAKTQSRTVSESSVVRTRS</sequence>
<keyword evidence="2" id="KW-0175">Coiled coil</keyword>
<feature type="compositionally biased region" description="Basic and acidic residues" evidence="3">
    <location>
        <begin position="283"/>
        <end position="292"/>
    </location>
</feature>
<feature type="compositionally biased region" description="Polar residues" evidence="3">
    <location>
        <begin position="340"/>
        <end position="360"/>
    </location>
</feature>
<feature type="region of interest" description="Disordered" evidence="3">
    <location>
        <begin position="620"/>
        <end position="676"/>
    </location>
</feature>
<feature type="compositionally biased region" description="Polar residues" evidence="3">
    <location>
        <begin position="645"/>
        <end position="662"/>
    </location>
</feature>
<feature type="compositionally biased region" description="Low complexity" evidence="3">
    <location>
        <begin position="800"/>
        <end position="815"/>
    </location>
</feature>
<evidence type="ECO:0000313" key="5">
    <source>
        <dbReference type="Proteomes" id="UP000179920"/>
    </source>
</evidence>
<dbReference type="Proteomes" id="UP000179920">
    <property type="component" value="Chromosome XVIII"/>
</dbReference>
<feature type="compositionally biased region" description="Low complexity" evidence="3">
    <location>
        <begin position="839"/>
        <end position="866"/>
    </location>
</feature>
<dbReference type="Pfam" id="PF11559">
    <property type="entry name" value="ADIP"/>
    <property type="match status" value="1"/>
</dbReference>
<feature type="compositionally biased region" description="Low complexity" evidence="3">
    <location>
        <begin position="625"/>
        <end position="635"/>
    </location>
</feature>
<evidence type="ECO:0000256" key="3">
    <source>
        <dbReference type="SAM" id="MobiDB-lite"/>
    </source>
</evidence>
<reference evidence="5" key="1">
    <citation type="submission" date="2016-04" db="EMBL/GenBank/DDBJ databases">
        <authorList>
            <person name="Guldener U."/>
            <person name="Guldener U."/>
        </authorList>
    </citation>
    <scope>NUCLEOTIDE SEQUENCE [LARGE SCALE GENOMIC DNA]</scope>
    <source>
        <strain evidence="5">UB2112</strain>
    </source>
</reference>
<dbReference type="InterPro" id="IPR021622">
    <property type="entry name" value="Afadin/alpha-actinin-bd"/>
</dbReference>
<dbReference type="OrthoDB" id="3361294at2759"/>
<feature type="compositionally biased region" description="Polar residues" evidence="3">
    <location>
        <begin position="708"/>
        <end position="719"/>
    </location>
</feature>
<organism evidence="4 5">
    <name type="scientific">Ustilago bromivora</name>
    <dbReference type="NCBI Taxonomy" id="307758"/>
    <lineage>
        <taxon>Eukaryota</taxon>
        <taxon>Fungi</taxon>
        <taxon>Dikarya</taxon>
        <taxon>Basidiomycota</taxon>
        <taxon>Ustilaginomycotina</taxon>
        <taxon>Ustilaginomycetes</taxon>
        <taxon>Ustilaginales</taxon>
        <taxon>Ustilaginaceae</taxon>
        <taxon>Ustilago</taxon>
    </lineage>
</organism>
<feature type="region of interest" description="Disordered" evidence="3">
    <location>
        <begin position="1"/>
        <end position="36"/>
    </location>
</feature>
<gene>
    <name evidence="4" type="ORF">UBRO_08060</name>
</gene>
<feature type="region of interest" description="Disordered" evidence="3">
    <location>
        <begin position="506"/>
        <end position="532"/>
    </location>
</feature>
<dbReference type="EMBL" id="LT558134">
    <property type="protein sequence ID" value="SAM85491.1"/>
    <property type="molecule type" value="Genomic_DNA"/>
</dbReference>
<protein>
    <submittedName>
        <fullName evidence="4">Uncharacterized protein</fullName>
    </submittedName>
</protein>
<feature type="compositionally biased region" description="Low complexity" evidence="3">
    <location>
        <begin position="297"/>
        <end position="316"/>
    </location>
</feature>
<feature type="compositionally biased region" description="Polar residues" evidence="3">
    <location>
        <begin position="510"/>
        <end position="531"/>
    </location>
</feature>
<name>A0A1K0GWZ4_9BASI</name>
<dbReference type="AlphaFoldDB" id="A0A1K0GWZ4"/>
<evidence type="ECO:0000256" key="1">
    <source>
        <dbReference type="ARBA" id="ARBA00009291"/>
    </source>
</evidence>
<feature type="compositionally biased region" description="Polar residues" evidence="3">
    <location>
        <begin position="13"/>
        <end position="28"/>
    </location>
</feature>
<feature type="compositionally biased region" description="Polar residues" evidence="3">
    <location>
        <begin position="787"/>
        <end position="796"/>
    </location>
</feature>
<evidence type="ECO:0000313" key="4">
    <source>
        <dbReference type="EMBL" id="SAM85491.1"/>
    </source>
</evidence>
<accession>A0A1K0GWZ4</accession>
<feature type="compositionally biased region" description="Basic and acidic residues" evidence="3">
    <location>
        <begin position="726"/>
        <end position="739"/>
    </location>
</feature>
<feature type="compositionally biased region" description="Basic and acidic residues" evidence="3">
    <location>
        <begin position="823"/>
        <end position="834"/>
    </location>
</feature>
<comment type="similarity">
    <text evidence="1">Belongs to the ADIP family.</text>
</comment>
<feature type="compositionally biased region" description="Low complexity" evidence="3">
    <location>
        <begin position="911"/>
        <end position="925"/>
    </location>
</feature>
<feature type="region of interest" description="Disordered" evidence="3">
    <location>
        <begin position="695"/>
        <end position="925"/>
    </location>
</feature>
<feature type="region of interest" description="Disordered" evidence="3">
    <location>
        <begin position="280"/>
        <end position="360"/>
    </location>
</feature>
<evidence type="ECO:0000256" key="2">
    <source>
        <dbReference type="ARBA" id="ARBA00023054"/>
    </source>
</evidence>